<dbReference type="GO" id="GO:0016301">
    <property type="term" value="F:kinase activity"/>
    <property type="evidence" value="ECO:0007669"/>
    <property type="project" value="UniProtKB-KW"/>
</dbReference>
<evidence type="ECO:0000313" key="4">
    <source>
        <dbReference type="EMBL" id="MBL0740842.1"/>
    </source>
</evidence>
<sequence>MSLFTTLIYSNRPAVRIARHVLFWVTDIANYLLIVSVNTEINAVEVNKILFRIPLIALAAYFFIYYLIPKYSRERDKGQLFLWIIGMMIYLGVGVRFYRYYILGPLLDPNQVLDFDVWDFRRVLSEILQSMVVISMAIAIKLIKNKTELQQKNEALVEEKKTAELGFLKAQMHPHFLFNTLNTLYSETIQDSGKAQQVVLHLSNLLRFMLDECQKPLIPIQHEIKVVRDFIALEELRHGARLHVKLVVEDINPHMMLSPLIFLPFVENSFKHTLSHKRGQIAIDIVIRGEGDTLRLRIANDKEEPTFHRNGHKRGHGISNIRRQLELLYGKTYSLEVDDSQDQYVVSLSIPSLQSVAYA</sequence>
<dbReference type="InterPro" id="IPR050640">
    <property type="entry name" value="Bact_2-comp_sensor_kinase"/>
</dbReference>
<keyword evidence="5" id="KW-1185">Reference proteome</keyword>
<dbReference type="EMBL" id="JAERRB010000002">
    <property type="protein sequence ID" value="MBL0740842.1"/>
    <property type="molecule type" value="Genomic_DNA"/>
</dbReference>
<dbReference type="Gene3D" id="3.30.565.10">
    <property type="entry name" value="Histidine kinase-like ATPase, C-terminal domain"/>
    <property type="match status" value="1"/>
</dbReference>
<keyword evidence="2" id="KW-0472">Membrane</keyword>
<name>A0ABS1KQ71_9BACT</name>
<reference evidence="4 5" key="1">
    <citation type="submission" date="2021-01" db="EMBL/GenBank/DDBJ databases">
        <title>Chryseolinea sp. Jin1 Genome sequencing and assembly.</title>
        <authorList>
            <person name="Kim I."/>
        </authorList>
    </citation>
    <scope>NUCLEOTIDE SEQUENCE [LARGE SCALE GENOMIC DNA]</scope>
    <source>
        <strain evidence="4 5">Jin1</strain>
    </source>
</reference>
<dbReference type="InterPro" id="IPR010559">
    <property type="entry name" value="Sig_transdc_His_kin_internal"/>
</dbReference>
<dbReference type="Proteomes" id="UP000613030">
    <property type="component" value="Unassembled WGS sequence"/>
</dbReference>
<feature type="transmembrane region" description="Helical" evidence="2">
    <location>
        <begin position="21"/>
        <end position="37"/>
    </location>
</feature>
<organism evidence="4 5">
    <name type="scientific">Chryseolinea lacunae</name>
    <dbReference type="NCBI Taxonomy" id="2801331"/>
    <lineage>
        <taxon>Bacteria</taxon>
        <taxon>Pseudomonadati</taxon>
        <taxon>Bacteroidota</taxon>
        <taxon>Cytophagia</taxon>
        <taxon>Cytophagales</taxon>
        <taxon>Fulvivirgaceae</taxon>
        <taxon>Chryseolinea</taxon>
    </lineage>
</organism>
<keyword evidence="4" id="KW-0418">Kinase</keyword>
<feature type="transmembrane region" description="Helical" evidence="2">
    <location>
        <begin position="80"/>
        <end position="103"/>
    </location>
</feature>
<dbReference type="SUPFAM" id="SSF55874">
    <property type="entry name" value="ATPase domain of HSP90 chaperone/DNA topoisomerase II/histidine kinase"/>
    <property type="match status" value="1"/>
</dbReference>
<evidence type="ECO:0000256" key="2">
    <source>
        <dbReference type="SAM" id="Phobius"/>
    </source>
</evidence>
<accession>A0ABS1KQ71</accession>
<dbReference type="PANTHER" id="PTHR34220">
    <property type="entry name" value="SENSOR HISTIDINE KINASE YPDA"/>
    <property type="match status" value="1"/>
</dbReference>
<dbReference type="PANTHER" id="PTHR34220:SF7">
    <property type="entry name" value="SENSOR HISTIDINE KINASE YPDA"/>
    <property type="match status" value="1"/>
</dbReference>
<keyword evidence="4" id="KW-0808">Transferase</keyword>
<proteinExistence type="predicted"/>
<dbReference type="Pfam" id="PF06580">
    <property type="entry name" value="His_kinase"/>
    <property type="match status" value="1"/>
</dbReference>
<keyword evidence="2" id="KW-1133">Transmembrane helix</keyword>
<gene>
    <name evidence="4" type="ORF">JI741_06405</name>
</gene>
<comment type="caution">
    <text evidence="4">The sequence shown here is derived from an EMBL/GenBank/DDBJ whole genome shotgun (WGS) entry which is preliminary data.</text>
</comment>
<feature type="transmembrane region" description="Helical" evidence="2">
    <location>
        <begin position="49"/>
        <end position="68"/>
    </location>
</feature>
<evidence type="ECO:0000256" key="1">
    <source>
        <dbReference type="SAM" id="Coils"/>
    </source>
</evidence>
<evidence type="ECO:0000313" key="5">
    <source>
        <dbReference type="Proteomes" id="UP000613030"/>
    </source>
</evidence>
<feature type="domain" description="Signal transduction histidine kinase internal region" evidence="3">
    <location>
        <begin position="163"/>
        <end position="242"/>
    </location>
</feature>
<dbReference type="RefSeq" id="WP_202008218.1">
    <property type="nucleotide sequence ID" value="NZ_JAERRB010000002.1"/>
</dbReference>
<evidence type="ECO:0000259" key="3">
    <source>
        <dbReference type="Pfam" id="PF06580"/>
    </source>
</evidence>
<dbReference type="InterPro" id="IPR036890">
    <property type="entry name" value="HATPase_C_sf"/>
</dbReference>
<feature type="coiled-coil region" evidence="1">
    <location>
        <begin position="139"/>
        <end position="166"/>
    </location>
</feature>
<protein>
    <submittedName>
        <fullName evidence="4">Histidine kinase</fullName>
    </submittedName>
</protein>
<keyword evidence="1" id="KW-0175">Coiled coil</keyword>
<keyword evidence="2" id="KW-0812">Transmembrane</keyword>